<dbReference type="Proteomes" id="UP000182860">
    <property type="component" value="Unassembled WGS sequence"/>
</dbReference>
<evidence type="ECO:0000256" key="4">
    <source>
        <dbReference type="ARBA" id="ARBA00016902"/>
    </source>
</evidence>
<dbReference type="EC" id="5.2.1.8" evidence="3 9"/>
<dbReference type="GO" id="GO:0003755">
    <property type="term" value="F:peptidyl-prolyl cis-trans isomerase activity"/>
    <property type="evidence" value="ECO:0007669"/>
    <property type="project" value="UniProtKB-UniRule"/>
</dbReference>
<dbReference type="NCBIfam" id="TIGR00115">
    <property type="entry name" value="tig"/>
    <property type="match status" value="1"/>
</dbReference>
<comment type="catalytic activity">
    <reaction evidence="1 9">
        <text>[protein]-peptidylproline (omega=180) = [protein]-peptidylproline (omega=0)</text>
        <dbReference type="Rhea" id="RHEA:16237"/>
        <dbReference type="Rhea" id="RHEA-COMP:10747"/>
        <dbReference type="Rhea" id="RHEA-COMP:10748"/>
        <dbReference type="ChEBI" id="CHEBI:83833"/>
        <dbReference type="ChEBI" id="CHEBI:83834"/>
        <dbReference type="EC" id="5.2.1.8"/>
    </reaction>
</comment>
<dbReference type="InterPro" id="IPR036611">
    <property type="entry name" value="Trigger_fac_ribosome-bd_sf"/>
</dbReference>
<dbReference type="PANTHER" id="PTHR30560">
    <property type="entry name" value="TRIGGER FACTOR CHAPERONE AND PEPTIDYL-PROLYL CIS/TRANS ISOMERASE"/>
    <property type="match status" value="1"/>
</dbReference>
<dbReference type="InterPro" id="IPR001179">
    <property type="entry name" value="PPIase_FKBP_dom"/>
</dbReference>
<dbReference type="Gene3D" id="1.10.3120.10">
    <property type="entry name" value="Trigger factor, C-terminal domain"/>
    <property type="match status" value="1"/>
</dbReference>
<dbReference type="Gene3D" id="3.10.50.40">
    <property type="match status" value="1"/>
</dbReference>
<dbReference type="InterPro" id="IPR037041">
    <property type="entry name" value="Trigger_fac_C_sf"/>
</dbReference>
<accession>A0A1J4T7M7</accession>
<comment type="function">
    <text evidence="9">Involved in protein export. Acts as a chaperone by maintaining the newly synthesized protein in an open conformation. Functions as a peptidyl-prolyl cis-trans isomerase.</text>
</comment>
<evidence type="ECO:0000256" key="1">
    <source>
        <dbReference type="ARBA" id="ARBA00000971"/>
    </source>
</evidence>
<evidence type="ECO:0000259" key="12">
    <source>
        <dbReference type="Pfam" id="PF05698"/>
    </source>
</evidence>
<dbReference type="HAMAP" id="MF_00303">
    <property type="entry name" value="Trigger_factor_Tig"/>
    <property type="match status" value="1"/>
</dbReference>
<evidence type="ECO:0000259" key="10">
    <source>
        <dbReference type="Pfam" id="PF00254"/>
    </source>
</evidence>
<dbReference type="Pfam" id="PF05698">
    <property type="entry name" value="Trigger_C"/>
    <property type="match status" value="1"/>
</dbReference>
<dbReference type="Gene3D" id="3.30.70.1050">
    <property type="entry name" value="Trigger factor ribosome-binding domain"/>
    <property type="match status" value="1"/>
</dbReference>
<comment type="caution">
    <text evidence="13">The sequence shown here is derived from an EMBL/GenBank/DDBJ whole genome shotgun (WGS) entry which is preliminary data.</text>
</comment>
<feature type="domain" description="Trigger factor C-terminal" evidence="12">
    <location>
        <begin position="264"/>
        <end position="422"/>
    </location>
</feature>
<proteinExistence type="inferred from homology"/>
<keyword evidence="9" id="KW-0963">Cytoplasm</keyword>
<feature type="domain" description="Trigger factor ribosome-binding bacterial" evidence="11">
    <location>
        <begin position="1"/>
        <end position="146"/>
    </location>
</feature>
<reference evidence="13 14" key="1">
    <citation type="journal article" date="2016" name="Environ. Microbiol.">
        <title>Genomic resolution of a cold subsurface aquifer community provides metabolic insights for novel microbes adapted to high CO concentrations.</title>
        <authorList>
            <person name="Probst A.J."/>
            <person name="Castelle C.J."/>
            <person name="Singh A."/>
            <person name="Brown C.T."/>
            <person name="Anantharaman K."/>
            <person name="Sharon I."/>
            <person name="Hug L.A."/>
            <person name="Burstein D."/>
            <person name="Emerson J.B."/>
            <person name="Thomas B.C."/>
            <person name="Banfield J.F."/>
        </authorList>
    </citation>
    <scope>NUCLEOTIDE SEQUENCE [LARGE SCALE GENOMIC DNA]</scope>
    <source>
        <strain evidence="13">CG1_02_41_21</strain>
    </source>
</reference>
<dbReference type="InterPro" id="IPR027304">
    <property type="entry name" value="Trigger_fact/SurA_dom_sf"/>
</dbReference>
<dbReference type="SUPFAM" id="SSF109998">
    <property type="entry name" value="Triger factor/SurA peptide-binding domain-like"/>
    <property type="match status" value="1"/>
</dbReference>
<dbReference type="InterPro" id="IPR046357">
    <property type="entry name" value="PPIase_dom_sf"/>
</dbReference>
<keyword evidence="6 9" id="KW-0143">Chaperone</keyword>
<keyword evidence="9" id="KW-0132">Cell division</keyword>
<dbReference type="EMBL" id="MNUV01000027">
    <property type="protein sequence ID" value="OIO07778.1"/>
    <property type="molecule type" value="Genomic_DNA"/>
</dbReference>
<dbReference type="InterPro" id="IPR005215">
    <property type="entry name" value="Trig_fac"/>
</dbReference>
<evidence type="ECO:0000256" key="5">
    <source>
        <dbReference type="ARBA" id="ARBA00023110"/>
    </source>
</evidence>
<dbReference type="GO" id="GO:0005737">
    <property type="term" value="C:cytoplasm"/>
    <property type="evidence" value="ECO:0007669"/>
    <property type="project" value="UniProtKB-SubCell"/>
</dbReference>
<name>A0A1J4T7M7_9BACT</name>
<evidence type="ECO:0000256" key="2">
    <source>
        <dbReference type="ARBA" id="ARBA00005464"/>
    </source>
</evidence>
<keyword evidence="7 9" id="KW-0413">Isomerase</keyword>
<evidence type="ECO:0000313" key="13">
    <source>
        <dbReference type="EMBL" id="OIO07778.1"/>
    </source>
</evidence>
<evidence type="ECO:0000256" key="6">
    <source>
        <dbReference type="ARBA" id="ARBA00023186"/>
    </source>
</evidence>
<dbReference type="GO" id="GO:0015031">
    <property type="term" value="P:protein transport"/>
    <property type="evidence" value="ECO:0007669"/>
    <property type="project" value="UniProtKB-UniRule"/>
</dbReference>
<protein>
    <recommendedName>
        <fullName evidence="4 9">Trigger factor</fullName>
        <shortName evidence="9">TF</shortName>
        <ecNumber evidence="3 9">5.2.1.8</ecNumber>
    </recommendedName>
    <alternativeName>
        <fullName evidence="8 9">PPIase</fullName>
    </alternativeName>
</protein>
<dbReference type="InterPro" id="IPR008881">
    <property type="entry name" value="Trigger_fac_ribosome-bd_bac"/>
</dbReference>
<dbReference type="GO" id="GO:0044183">
    <property type="term" value="F:protein folding chaperone"/>
    <property type="evidence" value="ECO:0007669"/>
    <property type="project" value="TreeGrafter"/>
</dbReference>
<comment type="domain">
    <text evidence="9">Consists of 3 domains; the N-terminus binds the ribosome, the middle domain has PPIase activity, while the C-terminus has intrinsic chaperone activity on its own.</text>
</comment>
<dbReference type="AlphaFoldDB" id="A0A1J4T7M7"/>
<dbReference type="GO" id="GO:0043022">
    <property type="term" value="F:ribosome binding"/>
    <property type="evidence" value="ECO:0007669"/>
    <property type="project" value="TreeGrafter"/>
</dbReference>
<evidence type="ECO:0000256" key="3">
    <source>
        <dbReference type="ARBA" id="ARBA00013194"/>
    </source>
</evidence>
<dbReference type="PIRSF" id="PIRSF003095">
    <property type="entry name" value="Trigger_factor"/>
    <property type="match status" value="1"/>
</dbReference>
<sequence>MKVTRKDLEKSQVELLVELSVADFAPYIEKGAQKLSEEVKIEGFRPGKVPYDILKQKVGEMSILEQAAHLAIHKTIDATIDENIKDQEVAGQPRVEVSKLAPGNPMEYKIIVAVLPEIKIGKYKDLGIKQEEAKVDEKDIQKALNDVAESRAKESITADPIKSGDKAIIDLDMFLDKVPAEDGQARDLTVLIGKDYFVPGFDKSLIGAKKGEEINFSLPFPADYHQKTFAGKMVDFKVKIKEVYNREIPELSDDLARGFGLKKLEDLKKFFADNMAHRLEHQNEQKSEIAMLDKILEKSNFGDLPESLIQNEAELIMAELEQEIVKQGGKFEDYLQSIGKERQQLMMELLPQAVKRVKSALMLREVAKAEDLKISVEEIDKKIEELKIQYKADANVAKMIKEPGYRGYLGNILANQKVLKKLREWNIG</sequence>
<keyword evidence="9" id="KW-0131">Cell cycle</keyword>
<comment type="similarity">
    <text evidence="2 9">Belongs to the FKBP-type PPIase family. Tig subfamily.</text>
</comment>
<organism evidence="13 14">
    <name type="scientific">Candidatus Falkowbacteria bacterium CG1_02_41_21</name>
    <dbReference type="NCBI Taxonomy" id="1805147"/>
    <lineage>
        <taxon>Bacteria</taxon>
        <taxon>Candidatus Falkowiibacteriota</taxon>
    </lineage>
</organism>
<dbReference type="Pfam" id="PF00254">
    <property type="entry name" value="FKBP_C"/>
    <property type="match status" value="1"/>
</dbReference>
<feature type="domain" description="PPIase FKBP-type" evidence="10">
    <location>
        <begin position="161"/>
        <end position="240"/>
    </location>
</feature>
<dbReference type="GO" id="GO:0051083">
    <property type="term" value="P:'de novo' cotranslational protein folding"/>
    <property type="evidence" value="ECO:0007669"/>
    <property type="project" value="TreeGrafter"/>
</dbReference>
<keyword evidence="5 9" id="KW-0697">Rotamase</keyword>
<evidence type="ECO:0000259" key="11">
    <source>
        <dbReference type="Pfam" id="PF05697"/>
    </source>
</evidence>
<dbReference type="GO" id="GO:0051301">
    <property type="term" value="P:cell division"/>
    <property type="evidence" value="ECO:0007669"/>
    <property type="project" value="UniProtKB-KW"/>
</dbReference>
<dbReference type="InterPro" id="IPR008880">
    <property type="entry name" value="Trigger_fac_C"/>
</dbReference>
<dbReference type="SUPFAM" id="SSF102735">
    <property type="entry name" value="Trigger factor ribosome-binding domain"/>
    <property type="match status" value="1"/>
</dbReference>
<evidence type="ECO:0000256" key="8">
    <source>
        <dbReference type="ARBA" id="ARBA00029986"/>
    </source>
</evidence>
<comment type="subcellular location">
    <subcellularLocation>
        <location evidence="9">Cytoplasm</location>
    </subcellularLocation>
    <text evidence="9">About half TF is bound to the ribosome near the polypeptide exit tunnel while the other half is free in the cytoplasm.</text>
</comment>
<dbReference type="PANTHER" id="PTHR30560:SF3">
    <property type="entry name" value="TRIGGER FACTOR-LIKE PROTEIN TIG, CHLOROPLASTIC"/>
    <property type="match status" value="1"/>
</dbReference>
<evidence type="ECO:0000313" key="14">
    <source>
        <dbReference type="Proteomes" id="UP000182860"/>
    </source>
</evidence>
<dbReference type="SUPFAM" id="SSF54534">
    <property type="entry name" value="FKBP-like"/>
    <property type="match status" value="1"/>
</dbReference>
<evidence type="ECO:0000256" key="7">
    <source>
        <dbReference type="ARBA" id="ARBA00023235"/>
    </source>
</evidence>
<gene>
    <name evidence="9" type="primary">tig</name>
    <name evidence="13" type="ORF">AUJ35_01495</name>
</gene>
<dbReference type="Pfam" id="PF05697">
    <property type="entry name" value="Trigger_N"/>
    <property type="match status" value="1"/>
</dbReference>
<evidence type="ECO:0000256" key="9">
    <source>
        <dbReference type="HAMAP-Rule" id="MF_00303"/>
    </source>
</evidence>
<dbReference type="GO" id="GO:0043335">
    <property type="term" value="P:protein unfolding"/>
    <property type="evidence" value="ECO:0007669"/>
    <property type="project" value="TreeGrafter"/>
</dbReference>